<dbReference type="Gene3D" id="6.10.340.10">
    <property type="match status" value="1"/>
</dbReference>
<keyword evidence="7 14" id="KW-0812">Transmembrane</keyword>
<dbReference type="Gene3D" id="3.30.565.10">
    <property type="entry name" value="Histidine kinase-like ATPase, C-terminal domain"/>
    <property type="match status" value="1"/>
</dbReference>
<evidence type="ECO:0000256" key="7">
    <source>
        <dbReference type="ARBA" id="ARBA00022692"/>
    </source>
</evidence>
<feature type="transmembrane region" description="Helical" evidence="14">
    <location>
        <begin position="20"/>
        <end position="46"/>
    </location>
</feature>
<dbReference type="CDD" id="cd00075">
    <property type="entry name" value="HATPase"/>
    <property type="match status" value="1"/>
</dbReference>
<keyword evidence="4 14" id="KW-0997">Cell inner membrane</keyword>
<keyword evidence="12 14" id="KW-0902">Two-component regulatory system</keyword>
<evidence type="ECO:0000256" key="12">
    <source>
        <dbReference type="ARBA" id="ARBA00023012"/>
    </source>
</evidence>
<evidence type="ECO:0000256" key="8">
    <source>
        <dbReference type="ARBA" id="ARBA00022741"/>
    </source>
</evidence>
<dbReference type="InterPro" id="IPR036890">
    <property type="entry name" value="HATPase_C_sf"/>
</dbReference>
<dbReference type="SUPFAM" id="SSF55874">
    <property type="entry name" value="ATPase domain of HSP90 chaperone/DNA topoisomerase II/histidine kinase"/>
    <property type="match status" value="1"/>
</dbReference>
<dbReference type="PROSITE" id="PS50885">
    <property type="entry name" value="HAMP"/>
    <property type="match status" value="1"/>
</dbReference>
<proteinExistence type="predicted"/>
<dbReference type="Gene3D" id="1.10.287.130">
    <property type="match status" value="1"/>
</dbReference>
<comment type="catalytic activity">
    <reaction evidence="1 14">
        <text>ATP + protein L-histidine = ADP + protein N-phospho-L-histidine.</text>
        <dbReference type="EC" id="2.7.13.3"/>
    </reaction>
</comment>
<protein>
    <recommendedName>
        <fullName evidence="14">Sensor protein</fullName>
        <ecNumber evidence="14">2.7.13.3</ecNumber>
    </recommendedName>
</protein>
<accession>A0A944DEX1</accession>
<keyword evidence="13 14" id="KW-0472">Membrane</keyword>
<dbReference type="InterPro" id="IPR003594">
    <property type="entry name" value="HATPase_dom"/>
</dbReference>
<keyword evidence="9 14" id="KW-0418">Kinase</keyword>
<organism evidence="17 18">
    <name type="scientific">Denitromonas iodatirespirans</name>
    <dbReference type="NCBI Taxonomy" id="2795389"/>
    <lineage>
        <taxon>Bacteria</taxon>
        <taxon>Pseudomonadati</taxon>
        <taxon>Pseudomonadota</taxon>
        <taxon>Betaproteobacteria</taxon>
        <taxon>Rhodocyclales</taxon>
        <taxon>Zoogloeaceae</taxon>
        <taxon>Denitromonas</taxon>
    </lineage>
</organism>
<keyword evidence="11 14" id="KW-1133">Transmembrane helix</keyword>
<gene>
    <name evidence="17" type="ORF">I8J34_17765</name>
</gene>
<dbReference type="PANTHER" id="PTHR45436:SF9">
    <property type="entry name" value="SENSOR PROTEIN"/>
    <property type="match status" value="1"/>
</dbReference>
<keyword evidence="6 14" id="KW-0808">Transferase</keyword>
<dbReference type="SUPFAM" id="SSF47384">
    <property type="entry name" value="Homodimeric domain of signal transducing histidine kinase"/>
    <property type="match status" value="1"/>
</dbReference>
<reference evidence="18" key="1">
    <citation type="journal article" date="2022" name="ISME J.">
        <title>Genetic and phylogenetic analysis of dissimilatory iodate-reducing bacteria identifies potential niches across the world's oceans.</title>
        <authorList>
            <person name="Reyes-Umana V."/>
            <person name="Henning Z."/>
            <person name="Lee K."/>
            <person name="Barnum T.P."/>
            <person name="Coates J.D."/>
        </authorList>
    </citation>
    <scope>NUCLEOTIDE SEQUENCE [LARGE SCALE GENOMIC DNA]</scope>
    <source>
        <strain evidence="18">IR12</strain>
    </source>
</reference>
<evidence type="ECO:0000259" key="16">
    <source>
        <dbReference type="PROSITE" id="PS50885"/>
    </source>
</evidence>
<dbReference type="CDD" id="cd00082">
    <property type="entry name" value="HisKA"/>
    <property type="match status" value="1"/>
</dbReference>
<dbReference type="GO" id="GO:0005886">
    <property type="term" value="C:plasma membrane"/>
    <property type="evidence" value="ECO:0007669"/>
    <property type="project" value="UniProtKB-SubCell"/>
</dbReference>
<evidence type="ECO:0000256" key="9">
    <source>
        <dbReference type="ARBA" id="ARBA00022777"/>
    </source>
</evidence>
<evidence type="ECO:0000256" key="14">
    <source>
        <dbReference type="RuleBase" id="RU364088"/>
    </source>
</evidence>
<keyword evidence="10 14" id="KW-0067">ATP-binding</keyword>
<dbReference type="PROSITE" id="PS50109">
    <property type="entry name" value="HIS_KIN"/>
    <property type="match status" value="1"/>
</dbReference>
<evidence type="ECO:0000256" key="5">
    <source>
        <dbReference type="ARBA" id="ARBA00022553"/>
    </source>
</evidence>
<dbReference type="PANTHER" id="PTHR45436">
    <property type="entry name" value="SENSOR HISTIDINE KINASE YKOH"/>
    <property type="match status" value="1"/>
</dbReference>
<dbReference type="SMART" id="SM00388">
    <property type="entry name" value="HisKA"/>
    <property type="match status" value="1"/>
</dbReference>
<keyword evidence="3 14" id="KW-1003">Cell membrane</keyword>
<evidence type="ECO:0000256" key="13">
    <source>
        <dbReference type="ARBA" id="ARBA00023136"/>
    </source>
</evidence>
<dbReference type="Pfam" id="PF02518">
    <property type="entry name" value="HATPase_c"/>
    <property type="match status" value="1"/>
</dbReference>
<dbReference type="EMBL" id="JAEKFT010000023">
    <property type="protein sequence ID" value="MBT0963032.1"/>
    <property type="molecule type" value="Genomic_DNA"/>
</dbReference>
<sequence length="459" mass="51023">MHRNDKTRQKKRERPGVKSLRRWLTQWLAALAFLGLGVVCSVIYFATTMSFVERQNTTLWQYKKIIQHLIEEVATQGDIETLRHKLDDFFFGRFDLRLELALHGERTTFPKGAITERSEQLRSVDFQVPARWLSDGVMHVTLALDTSADATMLTRLAWTLFASALGGTLLVSYCGARLVRHSLEPVNELAAQAKQLVPERLSERLDGQTQAEEFQPLIMQFNAVLERLERAYVQLEAFNADVAHELRTPLATLIGQTELALTGTRSSEDLLDFLGSNLEELQRLSGLINDMLFLAQVDRGISARAEIVNSIADLASEVLEYHEAALAENGLRGAVLGDASVAADRALLRRALSNLLSNAARYGYAGTCVTVRIGVESGKVLLSVENVGEAIPPEEIDRIFDRFYRHDVSRVHRQENNFGLGLSIVAAIARMHGGSVFAHSDSEITSVGLSLVPARRTCI</sequence>
<dbReference type="AlphaFoldDB" id="A0A944DEX1"/>
<dbReference type="InterPro" id="IPR006290">
    <property type="entry name" value="CztS_silS_copS"/>
</dbReference>
<evidence type="ECO:0000256" key="6">
    <source>
        <dbReference type="ARBA" id="ARBA00022679"/>
    </source>
</evidence>
<evidence type="ECO:0000256" key="10">
    <source>
        <dbReference type="ARBA" id="ARBA00022840"/>
    </source>
</evidence>
<comment type="caution">
    <text evidence="17">The sequence shown here is derived from an EMBL/GenBank/DDBJ whole genome shotgun (WGS) entry which is preliminary data.</text>
</comment>
<dbReference type="InterPro" id="IPR050428">
    <property type="entry name" value="TCS_sensor_his_kinase"/>
</dbReference>
<keyword evidence="8 14" id="KW-0547">Nucleotide-binding</keyword>
<geneLocation type="plasmid" evidence="17">
    <name>unnamed1</name>
</geneLocation>
<dbReference type="NCBIfam" id="TIGR01386">
    <property type="entry name" value="cztS_silS_copS"/>
    <property type="match status" value="1"/>
</dbReference>
<evidence type="ECO:0000256" key="1">
    <source>
        <dbReference type="ARBA" id="ARBA00000085"/>
    </source>
</evidence>
<dbReference type="EC" id="2.7.13.3" evidence="14"/>
<evidence type="ECO:0000256" key="3">
    <source>
        <dbReference type="ARBA" id="ARBA00022475"/>
    </source>
</evidence>
<dbReference type="Pfam" id="PF00512">
    <property type="entry name" value="HisKA"/>
    <property type="match status" value="1"/>
</dbReference>
<name>A0A944DEX1_DENI1</name>
<feature type="domain" description="Histidine kinase" evidence="15">
    <location>
        <begin position="241"/>
        <end position="455"/>
    </location>
</feature>
<feature type="domain" description="HAMP" evidence="16">
    <location>
        <begin position="180"/>
        <end position="233"/>
    </location>
</feature>
<dbReference type="InterPro" id="IPR003661">
    <property type="entry name" value="HisK_dim/P_dom"/>
</dbReference>
<dbReference type="InterPro" id="IPR003660">
    <property type="entry name" value="HAMP_dom"/>
</dbReference>
<evidence type="ECO:0000256" key="4">
    <source>
        <dbReference type="ARBA" id="ARBA00022519"/>
    </source>
</evidence>
<evidence type="ECO:0000313" key="18">
    <source>
        <dbReference type="Proteomes" id="UP000694660"/>
    </source>
</evidence>
<dbReference type="GO" id="GO:0000155">
    <property type="term" value="F:phosphorelay sensor kinase activity"/>
    <property type="evidence" value="ECO:0007669"/>
    <property type="project" value="InterPro"/>
</dbReference>
<dbReference type="PRINTS" id="PR00344">
    <property type="entry name" value="BCTRLSENSOR"/>
</dbReference>
<comment type="function">
    <text evidence="14">Member of a two-component regulatory system.</text>
</comment>
<dbReference type="InterPro" id="IPR036097">
    <property type="entry name" value="HisK_dim/P_sf"/>
</dbReference>
<evidence type="ECO:0000256" key="2">
    <source>
        <dbReference type="ARBA" id="ARBA00004533"/>
    </source>
</evidence>
<dbReference type="InterPro" id="IPR005467">
    <property type="entry name" value="His_kinase_dom"/>
</dbReference>
<evidence type="ECO:0000256" key="11">
    <source>
        <dbReference type="ARBA" id="ARBA00022989"/>
    </source>
</evidence>
<keyword evidence="18" id="KW-1185">Reference proteome</keyword>
<dbReference type="GO" id="GO:0005524">
    <property type="term" value="F:ATP binding"/>
    <property type="evidence" value="ECO:0007669"/>
    <property type="project" value="UniProtKB-KW"/>
</dbReference>
<evidence type="ECO:0000313" key="17">
    <source>
        <dbReference type="EMBL" id="MBT0963032.1"/>
    </source>
</evidence>
<dbReference type="FunFam" id="1.10.287.130:FF:000001">
    <property type="entry name" value="Two-component sensor histidine kinase"/>
    <property type="match status" value="1"/>
</dbReference>
<keyword evidence="5" id="KW-0597">Phosphoprotein</keyword>
<dbReference type="SMART" id="SM00387">
    <property type="entry name" value="HATPase_c"/>
    <property type="match status" value="1"/>
</dbReference>
<keyword evidence="17" id="KW-0614">Plasmid</keyword>
<dbReference type="Proteomes" id="UP000694660">
    <property type="component" value="Unassembled WGS sequence"/>
</dbReference>
<comment type="subcellular location">
    <subcellularLocation>
        <location evidence="2 14">Cell inner membrane</location>
    </subcellularLocation>
</comment>
<evidence type="ECO:0000259" key="15">
    <source>
        <dbReference type="PROSITE" id="PS50109"/>
    </source>
</evidence>
<dbReference type="InterPro" id="IPR004358">
    <property type="entry name" value="Sig_transdc_His_kin-like_C"/>
</dbReference>